<dbReference type="InterPro" id="IPR000749">
    <property type="entry name" value="ATP-guanido_PTrfase"/>
</dbReference>
<evidence type="ECO:0000313" key="11">
    <source>
        <dbReference type="Proteomes" id="UP000001357"/>
    </source>
</evidence>
<evidence type="ECO:0000313" key="10">
    <source>
        <dbReference type="EMBL" id="EDQ93071.1"/>
    </source>
</evidence>
<dbReference type="SUPFAM" id="SSF55931">
    <property type="entry name" value="Glutamine synthetase/guanido kinase"/>
    <property type="match status" value="1"/>
</dbReference>
<feature type="domain" description="Phosphagen kinase N-terminal" evidence="8">
    <location>
        <begin position="16"/>
        <end position="99"/>
    </location>
</feature>
<sequence length="379" mass="42032">MERHFHSEQSRSQLAGPAAGLAGYPKFDESSHSLLKKHLTKDAYLQCETRVTPSGFTLQHAIQSGVDNQDSGVGLYAGDEESYTVFAPVFDAVIEDYHNGYKPTDRHVSDMDASKLRGVPDPEGDYVISTRIRVGRNIKGLGLSPGISRANRRKVEELVVEALNQLEGDLAGTYYSLGSMSEADRKQLVADHFLFKKGDRFLQSAGANRDWPESRGIFHNNEKTFLVWVNEEDQMRIISMQKGSDAKEIFERLSRGISAVEEKIKAAGFEFAHNEHLGFIHSCPTNCGTGMRASVHVKLPKVGAHPDFKKWCEKLRLQPRGIHGEHSESDGGVYDLSNKERLGKSEVELVQTMIDGVQVLIAAEKALVAGEPLPKELTE</sequence>
<proteinExistence type="inferred from homology"/>
<evidence type="ECO:0000256" key="1">
    <source>
        <dbReference type="ARBA" id="ARBA00006798"/>
    </source>
</evidence>
<dbReference type="Pfam" id="PF00217">
    <property type="entry name" value="ATP-gua_Ptrans"/>
    <property type="match status" value="1"/>
</dbReference>
<organism evidence="10 11">
    <name type="scientific">Monosiga brevicollis</name>
    <name type="common">Choanoflagellate</name>
    <dbReference type="NCBI Taxonomy" id="81824"/>
    <lineage>
        <taxon>Eukaryota</taxon>
        <taxon>Choanoflagellata</taxon>
        <taxon>Craspedida</taxon>
        <taxon>Salpingoecidae</taxon>
        <taxon>Monosiga</taxon>
    </lineage>
</organism>
<protein>
    <recommendedName>
        <fullName evidence="12">Arginine kinase</fullName>
    </recommendedName>
</protein>
<dbReference type="FunFam" id="3.30.590.10:FF:000002">
    <property type="entry name" value="Creatine kinase S-type, mitochondrial"/>
    <property type="match status" value="1"/>
</dbReference>
<dbReference type="SUPFAM" id="SSF48034">
    <property type="entry name" value="Guanido kinase N-terminal domain"/>
    <property type="match status" value="1"/>
</dbReference>
<feature type="domain" description="Phosphagen kinase C-terminal" evidence="9">
    <location>
        <begin position="126"/>
        <end position="367"/>
    </location>
</feature>
<dbReference type="InterPro" id="IPR036802">
    <property type="entry name" value="ATP-guanido_PTrfase_N_sf"/>
</dbReference>
<dbReference type="Gene3D" id="3.30.590.10">
    <property type="entry name" value="Glutamine synthetase/guanido kinase, catalytic domain"/>
    <property type="match status" value="1"/>
</dbReference>
<dbReference type="FunFam" id="1.10.135.10:FF:000003">
    <property type="entry name" value="Three-domain arginine kinase"/>
    <property type="match status" value="1"/>
</dbReference>
<feature type="binding site" evidence="7">
    <location>
        <begin position="129"/>
        <end position="133"/>
    </location>
    <ligand>
        <name>ATP</name>
        <dbReference type="ChEBI" id="CHEBI:30616"/>
    </ligand>
</feature>
<evidence type="ECO:0000256" key="6">
    <source>
        <dbReference type="PROSITE-ProRule" id="PRU00842"/>
    </source>
</evidence>
<comment type="similarity">
    <text evidence="1 6">Belongs to the ATP:guanido phosphotransferase family.</text>
</comment>
<gene>
    <name evidence="10" type="ORF">MONBRDRAFT_34875</name>
</gene>
<accession>A9UQM6</accession>
<evidence type="ECO:0000256" key="4">
    <source>
        <dbReference type="ARBA" id="ARBA00022777"/>
    </source>
</evidence>
<dbReference type="PROSITE" id="PS51509">
    <property type="entry name" value="PHOSPHAGEN_KINASE_N"/>
    <property type="match status" value="1"/>
</dbReference>
<keyword evidence="3 7" id="KW-0547">Nucleotide-binding</keyword>
<evidence type="ECO:0000259" key="8">
    <source>
        <dbReference type="PROSITE" id="PS51509"/>
    </source>
</evidence>
<feature type="binding site" evidence="7">
    <location>
        <position position="192"/>
    </location>
    <ligand>
        <name>ATP</name>
        <dbReference type="ChEBI" id="CHEBI:30616"/>
    </ligand>
</feature>
<evidence type="ECO:0008006" key="12">
    <source>
        <dbReference type="Google" id="ProtNLM"/>
    </source>
</evidence>
<dbReference type="OMA" id="NCMASAM"/>
<dbReference type="FunCoup" id="A9UQM6">
    <property type="interactions" value="643"/>
</dbReference>
<dbReference type="InParanoid" id="A9UQM6"/>
<dbReference type="GeneID" id="5887295"/>
<keyword evidence="5 7" id="KW-0067">ATP-binding</keyword>
<evidence type="ECO:0000256" key="5">
    <source>
        <dbReference type="ARBA" id="ARBA00022840"/>
    </source>
</evidence>
<dbReference type="InterPro" id="IPR022413">
    <property type="entry name" value="ATP-guanido_PTrfase_N"/>
</dbReference>
<dbReference type="GO" id="GO:0004111">
    <property type="term" value="F:creatine kinase activity"/>
    <property type="evidence" value="ECO:0007669"/>
    <property type="project" value="InterPro"/>
</dbReference>
<name>A9UQM6_MONBE</name>
<dbReference type="Pfam" id="PF02807">
    <property type="entry name" value="ATP-gua_PtransN"/>
    <property type="match status" value="1"/>
</dbReference>
<dbReference type="CDD" id="cd07931">
    <property type="entry name" value="eukaryotic_phosphagen_kinases"/>
    <property type="match status" value="1"/>
</dbReference>
<dbReference type="RefSeq" id="XP_001742833.1">
    <property type="nucleotide sequence ID" value="XM_001742781.1"/>
</dbReference>
<feature type="binding site" evidence="7">
    <location>
        <begin position="320"/>
        <end position="325"/>
    </location>
    <ligand>
        <name>ATP</name>
        <dbReference type="ChEBI" id="CHEBI:30616"/>
    </ligand>
</feature>
<dbReference type="GO" id="GO:0016301">
    <property type="term" value="F:kinase activity"/>
    <property type="evidence" value="ECO:0000318"/>
    <property type="project" value="GO_Central"/>
</dbReference>
<feature type="binding site" evidence="7">
    <location>
        <begin position="292"/>
        <end position="296"/>
    </location>
    <ligand>
        <name>ATP</name>
        <dbReference type="ChEBI" id="CHEBI:30616"/>
    </ligand>
</feature>
<keyword evidence="11" id="KW-1185">Reference proteome</keyword>
<evidence type="ECO:0000256" key="3">
    <source>
        <dbReference type="ARBA" id="ARBA00022741"/>
    </source>
</evidence>
<feature type="binding site" evidence="7">
    <location>
        <position position="236"/>
    </location>
    <ligand>
        <name>ATP</name>
        <dbReference type="ChEBI" id="CHEBI:30616"/>
    </ligand>
</feature>
<dbReference type="Proteomes" id="UP000001357">
    <property type="component" value="Unassembled WGS sequence"/>
</dbReference>
<dbReference type="PROSITE" id="PS51510">
    <property type="entry name" value="PHOSPHAGEN_KINASE_C"/>
    <property type="match status" value="1"/>
</dbReference>
<dbReference type="InterPro" id="IPR022414">
    <property type="entry name" value="ATP-guanido_PTrfase_cat"/>
</dbReference>
<dbReference type="GO" id="GO:0005524">
    <property type="term" value="F:ATP binding"/>
    <property type="evidence" value="ECO:0007669"/>
    <property type="project" value="UniProtKB-UniRule"/>
</dbReference>
<keyword evidence="4 7" id="KW-0418">Kinase</keyword>
<dbReference type="PANTHER" id="PTHR11547:SF38">
    <property type="entry name" value="ARGININE KINASE 1-RELATED"/>
    <property type="match status" value="1"/>
</dbReference>
<dbReference type="PANTHER" id="PTHR11547">
    <property type="entry name" value="ARGININE OR CREATINE KINASE"/>
    <property type="match status" value="1"/>
</dbReference>
<evidence type="ECO:0000256" key="2">
    <source>
        <dbReference type="ARBA" id="ARBA00022679"/>
    </source>
</evidence>
<dbReference type="GO" id="GO:0005615">
    <property type="term" value="C:extracellular space"/>
    <property type="evidence" value="ECO:0000318"/>
    <property type="project" value="GO_Central"/>
</dbReference>
<dbReference type="EMBL" id="CH991543">
    <property type="protein sequence ID" value="EDQ93071.1"/>
    <property type="molecule type" value="Genomic_DNA"/>
</dbReference>
<dbReference type="Gene3D" id="1.10.135.10">
    <property type="entry name" value="ATP:guanido phosphotransferase, N-terminal domain"/>
    <property type="match status" value="1"/>
</dbReference>
<reference evidence="10 11" key="1">
    <citation type="journal article" date="2008" name="Nature">
        <title>The genome of the choanoflagellate Monosiga brevicollis and the origin of metazoans.</title>
        <authorList>
            <consortium name="JGI Sequencing"/>
            <person name="King N."/>
            <person name="Westbrook M.J."/>
            <person name="Young S.L."/>
            <person name="Kuo A."/>
            <person name="Abedin M."/>
            <person name="Chapman J."/>
            <person name="Fairclough S."/>
            <person name="Hellsten U."/>
            <person name="Isogai Y."/>
            <person name="Letunic I."/>
            <person name="Marr M."/>
            <person name="Pincus D."/>
            <person name="Putnam N."/>
            <person name="Rokas A."/>
            <person name="Wright K.J."/>
            <person name="Zuzow R."/>
            <person name="Dirks W."/>
            <person name="Good M."/>
            <person name="Goodstein D."/>
            <person name="Lemons D."/>
            <person name="Li W."/>
            <person name="Lyons J.B."/>
            <person name="Morris A."/>
            <person name="Nichols S."/>
            <person name="Richter D.J."/>
            <person name="Salamov A."/>
            <person name="Bork P."/>
            <person name="Lim W.A."/>
            <person name="Manning G."/>
            <person name="Miller W.T."/>
            <person name="McGinnis W."/>
            <person name="Shapiro H."/>
            <person name="Tjian R."/>
            <person name="Grigoriev I.V."/>
            <person name="Rokhsar D."/>
        </authorList>
    </citation>
    <scope>NUCLEOTIDE SEQUENCE [LARGE SCALE GENOMIC DNA]</scope>
    <source>
        <strain evidence="11">MX1 / ATCC 50154</strain>
    </source>
</reference>
<evidence type="ECO:0000259" key="9">
    <source>
        <dbReference type="PROSITE" id="PS51510"/>
    </source>
</evidence>
<dbReference type="AlphaFoldDB" id="A9UQM6"/>
<keyword evidence="2 7" id="KW-0808">Transferase</keyword>
<dbReference type="InterPro" id="IPR014746">
    <property type="entry name" value="Gln_synth/guanido_kin_cat_dom"/>
</dbReference>
<dbReference type="STRING" id="81824.A9UQM6"/>
<dbReference type="KEGG" id="mbr:MONBRDRAFT_34875"/>
<dbReference type="GO" id="GO:0046314">
    <property type="term" value="P:phosphocreatine biosynthetic process"/>
    <property type="evidence" value="ECO:0007669"/>
    <property type="project" value="InterPro"/>
</dbReference>
<dbReference type="eggNOG" id="KOG3581">
    <property type="taxonomic scope" value="Eukaryota"/>
</dbReference>
<evidence type="ECO:0000256" key="7">
    <source>
        <dbReference type="PROSITE-ProRule" id="PRU00843"/>
    </source>
</evidence>